<dbReference type="SUPFAM" id="SSF56672">
    <property type="entry name" value="DNA/RNA polymerases"/>
    <property type="match status" value="1"/>
</dbReference>
<name>A5AKM2_VITVI</name>
<dbReference type="PANTHER" id="PTHR11439:SF467">
    <property type="entry name" value="INTEGRASE CATALYTIC DOMAIN-CONTAINING PROTEIN"/>
    <property type="match status" value="1"/>
</dbReference>
<dbReference type="EMBL" id="AM428918">
    <property type="protein sequence ID" value="CAN82283.1"/>
    <property type="molecule type" value="Genomic_DNA"/>
</dbReference>
<dbReference type="PANTHER" id="PTHR11439">
    <property type="entry name" value="GAG-POL-RELATED RETROTRANSPOSON"/>
    <property type="match status" value="1"/>
</dbReference>
<feature type="domain" description="Reverse transcriptase Ty1/copia-type" evidence="1">
    <location>
        <begin position="35"/>
        <end position="99"/>
    </location>
</feature>
<evidence type="ECO:0000259" key="1">
    <source>
        <dbReference type="Pfam" id="PF07727"/>
    </source>
</evidence>
<dbReference type="Pfam" id="PF07727">
    <property type="entry name" value="RVT_2"/>
    <property type="match status" value="1"/>
</dbReference>
<proteinExistence type="predicted"/>
<protein>
    <recommendedName>
        <fullName evidence="1">Reverse transcriptase Ty1/copia-type domain-containing protein</fullName>
    </recommendedName>
</protein>
<dbReference type="InterPro" id="IPR013103">
    <property type="entry name" value="RVT_2"/>
</dbReference>
<organism evidence="2">
    <name type="scientific">Vitis vinifera</name>
    <name type="common">Grape</name>
    <dbReference type="NCBI Taxonomy" id="29760"/>
    <lineage>
        <taxon>Eukaryota</taxon>
        <taxon>Viridiplantae</taxon>
        <taxon>Streptophyta</taxon>
        <taxon>Embryophyta</taxon>
        <taxon>Tracheophyta</taxon>
        <taxon>Spermatophyta</taxon>
        <taxon>Magnoliopsida</taxon>
        <taxon>eudicotyledons</taxon>
        <taxon>Gunneridae</taxon>
        <taxon>Pentapetalae</taxon>
        <taxon>rosids</taxon>
        <taxon>Vitales</taxon>
        <taxon>Vitaceae</taxon>
        <taxon>Viteae</taxon>
        <taxon>Vitis</taxon>
    </lineage>
</organism>
<accession>A5AKM2</accession>
<reference evidence="2" key="1">
    <citation type="journal article" date="2007" name="PLoS ONE">
        <title>The first genome sequence of an elite grapevine cultivar (Pinot noir Vitis vinifera L.): coping with a highly heterozygous genome.</title>
        <authorList>
            <person name="Velasco R."/>
            <person name="Zharkikh A."/>
            <person name="Troggio M."/>
            <person name="Cartwright D.A."/>
            <person name="Cestaro A."/>
            <person name="Pruss D."/>
            <person name="Pindo M."/>
            <person name="FitzGerald L.M."/>
            <person name="Vezzulli S."/>
            <person name="Reid J."/>
            <person name="Malacarne G."/>
            <person name="Iliev D."/>
            <person name="Coppola G."/>
            <person name="Wardell B."/>
            <person name="Micheletti D."/>
            <person name="Macalma T."/>
            <person name="Facci M."/>
            <person name="Mitchell J.T."/>
            <person name="Perazzolli M."/>
            <person name="Eldredge G."/>
            <person name="Gatto P."/>
            <person name="Oyzerski R."/>
            <person name="Moretto M."/>
            <person name="Gutin N."/>
            <person name="Stefanini M."/>
            <person name="Chen Y."/>
            <person name="Segala C."/>
            <person name="Davenport C."/>
            <person name="Dematte L."/>
            <person name="Mraz A."/>
            <person name="Battilana J."/>
            <person name="Stormo K."/>
            <person name="Costa F."/>
            <person name="Tao Q."/>
            <person name="Si-Ammour A."/>
            <person name="Harkins T."/>
            <person name="Lackey A."/>
            <person name="Perbost C."/>
            <person name="Taillon B."/>
            <person name="Stella A."/>
            <person name="Solovyev V."/>
            <person name="Fawcett J.A."/>
            <person name="Sterck L."/>
            <person name="Vandepoele K."/>
            <person name="Grando S.M."/>
            <person name="Toppo S."/>
            <person name="Moser C."/>
            <person name="Lanchbury J."/>
            <person name="Bogden R."/>
            <person name="Skolnick M."/>
            <person name="Sgaramella V."/>
            <person name="Bhatnagar S.K."/>
            <person name="Fontana P."/>
            <person name="Gutin A."/>
            <person name="Van de Peer Y."/>
            <person name="Salamini F."/>
            <person name="Viola R."/>
        </authorList>
    </citation>
    <scope>NUCLEOTIDE SEQUENCE</scope>
</reference>
<gene>
    <name evidence="2" type="ORF">VITISV_029785</name>
</gene>
<dbReference type="CDD" id="cd09272">
    <property type="entry name" value="RNase_HI_RT_Ty1"/>
    <property type="match status" value="1"/>
</dbReference>
<sequence length="206" mass="23657">MEKLKRQLAKEFEIKDLWKLKYFLGIEAAHSNEGIVMEKLKRQLAKEFEIKDLGKLKYFLGIEVAHSNEGIVILQHKYILDLLKEIGMSGCKSGETPIEQSHKLNEGKGSTPVNKERYQYLVGKLIYLAHTKPDIAYVVSEPMKLYYDNKSAIGIAHNPVQHDRNKHVEEDQHFLEEKLENGLIFTPYIPTKGQLADILTKGLPTR</sequence>
<evidence type="ECO:0000313" key="2">
    <source>
        <dbReference type="EMBL" id="CAN82283.1"/>
    </source>
</evidence>
<dbReference type="InterPro" id="IPR043502">
    <property type="entry name" value="DNA/RNA_pol_sf"/>
</dbReference>
<dbReference type="AlphaFoldDB" id="A5AKM2"/>